<evidence type="ECO:0000313" key="2">
    <source>
        <dbReference type="EMBL" id="UTW12480.1"/>
    </source>
</evidence>
<dbReference type="EMBL" id="CP073347">
    <property type="protein sequence ID" value="UTW12480.1"/>
    <property type="molecule type" value="Genomic_DNA"/>
</dbReference>
<feature type="domain" description="MOSC" evidence="1">
    <location>
        <begin position="118"/>
        <end position="263"/>
    </location>
</feature>
<organism evidence="2 3">
    <name type="scientific">Marinobacterium rhizophilum</name>
    <dbReference type="NCBI Taxonomy" id="420402"/>
    <lineage>
        <taxon>Bacteria</taxon>
        <taxon>Pseudomonadati</taxon>
        <taxon>Pseudomonadota</taxon>
        <taxon>Gammaproteobacteria</taxon>
        <taxon>Oceanospirillales</taxon>
        <taxon>Oceanospirillaceae</taxon>
        <taxon>Marinobacterium</taxon>
    </lineage>
</organism>
<accession>A0ABY5HJC1</accession>
<evidence type="ECO:0000259" key="1">
    <source>
        <dbReference type="PROSITE" id="PS51340"/>
    </source>
</evidence>
<gene>
    <name evidence="2" type="ORF">KDW95_01995</name>
</gene>
<dbReference type="PROSITE" id="PS51340">
    <property type="entry name" value="MOSC"/>
    <property type="match status" value="1"/>
</dbReference>
<name>A0ABY5HJC1_9GAMM</name>
<protein>
    <submittedName>
        <fullName evidence="2">MOSC domain-containing protein</fullName>
    </submittedName>
</protein>
<dbReference type="Pfam" id="PF03473">
    <property type="entry name" value="MOSC"/>
    <property type="match status" value="1"/>
</dbReference>
<sequence length="264" mass="29626">MPYLSDLHIYPIKSTAGLRLERAFVERTGLSLDRRFVLADAQGRFLTARKHPSLLKIKATPRVDGLVLTARGCTDLYLNYRQFSSQYRPVRVWDDDIQGQACSEAADRWFSDYLGLPCQLLYFGDASRRVTALDPGAPVAFADGYPLLLIGQGSLDDLASRCESPLSMGQFRPNLVIADCDPYAEDSWKRIRIGSLELDFVKPCSRCVMVNLDSRTALAHAQQQPLRTLAQYRRGEKGQVLFGQNLIPRNEAVLEVGMDVEILL</sequence>
<keyword evidence="3" id="KW-1185">Reference proteome</keyword>
<dbReference type="Proteomes" id="UP001058461">
    <property type="component" value="Chromosome"/>
</dbReference>
<dbReference type="InterPro" id="IPR011037">
    <property type="entry name" value="Pyrv_Knase-like_insert_dom_sf"/>
</dbReference>
<dbReference type="SUPFAM" id="SSF50800">
    <property type="entry name" value="PK beta-barrel domain-like"/>
    <property type="match status" value="1"/>
</dbReference>
<dbReference type="RefSeq" id="WP_255854567.1">
    <property type="nucleotide sequence ID" value="NZ_CP073347.1"/>
</dbReference>
<dbReference type="PANTHER" id="PTHR14237">
    <property type="entry name" value="MOLYBDOPTERIN COFACTOR SULFURASE MOSC"/>
    <property type="match status" value="1"/>
</dbReference>
<dbReference type="PANTHER" id="PTHR14237:SF19">
    <property type="entry name" value="MITOCHONDRIAL AMIDOXIME REDUCING COMPONENT 1"/>
    <property type="match status" value="1"/>
</dbReference>
<reference evidence="2" key="1">
    <citation type="submission" date="2021-04" db="EMBL/GenBank/DDBJ databases">
        <title>Oceanospirillales bacteria with DddD are important DMSP degraders in coastal seawater.</title>
        <authorList>
            <person name="Liu J."/>
        </authorList>
    </citation>
    <scope>NUCLEOTIDE SEQUENCE</scope>
    <source>
        <strain evidence="2">D13-1</strain>
    </source>
</reference>
<dbReference type="InterPro" id="IPR005303">
    <property type="entry name" value="MOCOS_middle"/>
</dbReference>
<dbReference type="SUPFAM" id="SSF141673">
    <property type="entry name" value="MOSC N-terminal domain-like"/>
    <property type="match status" value="1"/>
</dbReference>
<dbReference type="InterPro" id="IPR005302">
    <property type="entry name" value="MoCF_Sase_C"/>
</dbReference>
<evidence type="ECO:0000313" key="3">
    <source>
        <dbReference type="Proteomes" id="UP001058461"/>
    </source>
</evidence>
<dbReference type="Pfam" id="PF03476">
    <property type="entry name" value="MOSC_N"/>
    <property type="match status" value="1"/>
</dbReference>
<proteinExistence type="predicted"/>